<keyword evidence="2" id="KW-0067">ATP-binding</keyword>
<dbReference type="Pfam" id="PF03129">
    <property type="entry name" value="HGTP_anticodon"/>
    <property type="match status" value="1"/>
</dbReference>
<protein>
    <submittedName>
        <fullName evidence="5">Proline--tRNA ligase</fullName>
    </submittedName>
</protein>
<dbReference type="GO" id="GO:0005524">
    <property type="term" value="F:ATP binding"/>
    <property type="evidence" value="ECO:0007669"/>
    <property type="project" value="UniProtKB-KW"/>
</dbReference>
<evidence type="ECO:0000256" key="1">
    <source>
        <dbReference type="ARBA" id="ARBA00022490"/>
    </source>
</evidence>
<gene>
    <name evidence="5" type="ORF">HXO64_07695</name>
</gene>
<dbReference type="AlphaFoldDB" id="A0A930PRB2"/>
<dbReference type="Gene3D" id="3.40.50.800">
    <property type="entry name" value="Anticodon-binding domain"/>
    <property type="match status" value="1"/>
</dbReference>
<sequence>AEELSASLESAGLQVMLDDRPKTSPGVKFGDAELLGVPTILVIGRGFKDGVLELKDRRSGEAREVSVENAVAEVIAEVKGA</sequence>
<dbReference type="InterPro" id="IPR036621">
    <property type="entry name" value="Anticodon-bd_dom_sf"/>
</dbReference>
<organism evidence="5 6">
    <name type="scientific">Rothia mucilaginosa</name>
    <dbReference type="NCBI Taxonomy" id="43675"/>
    <lineage>
        <taxon>Bacteria</taxon>
        <taxon>Bacillati</taxon>
        <taxon>Actinomycetota</taxon>
        <taxon>Actinomycetes</taxon>
        <taxon>Micrococcales</taxon>
        <taxon>Micrococcaceae</taxon>
        <taxon>Rothia</taxon>
    </lineage>
</organism>
<reference evidence="5" key="1">
    <citation type="submission" date="2020-04" db="EMBL/GenBank/DDBJ databases">
        <title>Deep metagenomics examines the oral microbiome during advanced dental caries in children, revealing novel taxa and co-occurrences with host molecules.</title>
        <authorList>
            <person name="Baker J.L."/>
            <person name="Morton J.T."/>
            <person name="Dinis M."/>
            <person name="Alvarez R."/>
            <person name="Tran N.C."/>
            <person name="Knight R."/>
            <person name="Edlund A."/>
        </authorList>
    </citation>
    <scope>NUCLEOTIDE SEQUENCE</scope>
    <source>
        <strain evidence="5">JCVI_44_bin.2</strain>
    </source>
</reference>
<feature type="domain" description="Anticodon-binding" evidence="4">
    <location>
        <begin position="1"/>
        <end position="75"/>
    </location>
</feature>
<dbReference type="GO" id="GO:0006418">
    <property type="term" value="P:tRNA aminoacylation for protein translation"/>
    <property type="evidence" value="ECO:0007669"/>
    <property type="project" value="UniProtKB-ARBA"/>
</dbReference>
<dbReference type="Proteomes" id="UP000756427">
    <property type="component" value="Unassembled WGS sequence"/>
</dbReference>
<evidence type="ECO:0000259" key="4">
    <source>
        <dbReference type="Pfam" id="PF03129"/>
    </source>
</evidence>
<keyword evidence="3" id="KW-0030">Aminoacyl-tRNA synthetase</keyword>
<evidence type="ECO:0000313" key="6">
    <source>
        <dbReference type="Proteomes" id="UP000756427"/>
    </source>
</evidence>
<feature type="non-terminal residue" evidence="5">
    <location>
        <position position="1"/>
    </location>
</feature>
<evidence type="ECO:0000256" key="3">
    <source>
        <dbReference type="ARBA" id="ARBA00023146"/>
    </source>
</evidence>
<keyword evidence="5" id="KW-0436">Ligase</keyword>
<accession>A0A930PRB2</accession>
<proteinExistence type="predicted"/>
<keyword evidence="2" id="KW-0547">Nucleotide-binding</keyword>
<dbReference type="InterPro" id="IPR004154">
    <property type="entry name" value="Anticodon-bd"/>
</dbReference>
<dbReference type="EMBL" id="JABZXR010000042">
    <property type="protein sequence ID" value="MBF1664418.1"/>
    <property type="molecule type" value="Genomic_DNA"/>
</dbReference>
<name>A0A930PRB2_9MICC</name>
<keyword evidence="1" id="KW-0963">Cytoplasm</keyword>
<dbReference type="RefSeq" id="WP_303976107.1">
    <property type="nucleotide sequence ID" value="NZ_JABZXR010000042.1"/>
</dbReference>
<comment type="caution">
    <text evidence="5">The sequence shown here is derived from an EMBL/GenBank/DDBJ whole genome shotgun (WGS) entry which is preliminary data.</text>
</comment>
<dbReference type="SUPFAM" id="SSF52954">
    <property type="entry name" value="Class II aaRS ABD-related"/>
    <property type="match status" value="1"/>
</dbReference>
<evidence type="ECO:0000313" key="5">
    <source>
        <dbReference type="EMBL" id="MBF1664418.1"/>
    </source>
</evidence>
<dbReference type="GO" id="GO:0004812">
    <property type="term" value="F:aminoacyl-tRNA ligase activity"/>
    <property type="evidence" value="ECO:0007669"/>
    <property type="project" value="UniProtKB-KW"/>
</dbReference>
<evidence type="ECO:0000256" key="2">
    <source>
        <dbReference type="ARBA" id="ARBA00022840"/>
    </source>
</evidence>